<dbReference type="GO" id="GO:0005737">
    <property type="term" value="C:cytoplasm"/>
    <property type="evidence" value="ECO:0007669"/>
    <property type="project" value="UniProtKB-SubCell"/>
</dbReference>
<dbReference type="EC" id="3.4.19.12" evidence="6"/>
<dbReference type="Pfam" id="PF16218">
    <property type="entry name" value="Peptidase_C101"/>
    <property type="match status" value="1"/>
</dbReference>
<evidence type="ECO:0000256" key="3">
    <source>
        <dbReference type="ARBA" id="ARBA00022490"/>
    </source>
</evidence>
<dbReference type="EMBL" id="CAJPWZ010002501">
    <property type="protein sequence ID" value="CAG2239059.1"/>
    <property type="molecule type" value="Genomic_DNA"/>
</dbReference>
<keyword evidence="7" id="KW-1185">Reference proteome</keyword>
<accession>A0A8S3U978</accession>
<keyword evidence="5" id="KW-1133">Transmembrane helix</keyword>
<comment type="caution">
    <text evidence="6">The sequence shown here is derived from an EMBL/GenBank/DDBJ whole genome shotgun (WGS) entry which is preliminary data.</text>
</comment>
<evidence type="ECO:0000256" key="1">
    <source>
        <dbReference type="ARBA" id="ARBA00004496"/>
    </source>
</evidence>
<feature type="transmembrane region" description="Helical" evidence="5">
    <location>
        <begin position="110"/>
        <end position="131"/>
    </location>
</feature>
<feature type="region of interest" description="Disordered" evidence="4">
    <location>
        <begin position="349"/>
        <end position="419"/>
    </location>
</feature>
<feature type="compositionally biased region" description="Polar residues" evidence="4">
    <location>
        <begin position="374"/>
        <end position="388"/>
    </location>
</feature>
<feature type="region of interest" description="Disordered" evidence="4">
    <location>
        <begin position="190"/>
        <end position="233"/>
    </location>
</feature>
<keyword evidence="6" id="KW-0378">Hydrolase</keyword>
<feature type="compositionally biased region" description="Low complexity" evidence="4">
    <location>
        <begin position="562"/>
        <end position="573"/>
    </location>
</feature>
<keyword evidence="3" id="KW-0963">Cytoplasm</keyword>
<dbReference type="AlphaFoldDB" id="A0A8S3U978"/>
<dbReference type="GO" id="GO:1990108">
    <property type="term" value="P:protein linear deubiquitination"/>
    <property type="evidence" value="ECO:0007669"/>
    <property type="project" value="TreeGrafter"/>
</dbReference>
<evidence type="ECO:0000256" key="5">
    <source>
        <dbReference type="SAM" id="Phobius"/>
    </source>
</evidence>
<dbReference type="PANTHER" id="PTHR33662:SF3">
    <property type="entry name" value="FIBROUS SHEATH CABYR-BINDING PROTEIN-LIKE-RELATED"/>
    <property type="match status" value="1"/>
</dbReference>
<keyword evidence="5" id="KW-0812">Transmembrane</keyword>
<reference evidence="6" key="1">
    <citation type="submission" date="2021-03" db="EMBL/GenBank/DDBJ databases">
        <authorList>
            <person name="Bekaert M."/>
        </authorList>
    </citation>
    <scope>NUCLEOTIDE SEQUENCE</scope>
</reference>
<evidence type="ECO:0000256" key="4">
    <source>
        <dbReference type="SAM" id="MobiDB-lite"/>
    </source>
</evidence>
<dbReference type="OrthoDB" id="6288034at2759"/>
<sequence length="1064" mass="119328">MACYGLCKDRYVLQTKALLPHPWESLADLCQDLYEATVIQGNKRLVVCVACSGQNYKVDLTSESLGVPVVDRPNHNLFYQSTCRCTGQVLEKTFDSIMLTLHQRRRAKSATVICAVGITFGLGGFILYRLYCKFIHPLFKKSPKKKKSQKRNGSQEIDGTKCESSMGNSNSNKAETSAYFSPTTGVALHVGRKSRSRDNLKTQTESSHVRQRKKVKRRKTSSDKDLTRSLPIKVPSSQSEISINQLVHSASDVSNLDLEGSLKANVSLQSLTDRNMIESLRHANHAAQLSDDLINHLPDLTGAPDKNTEESIQVGDLSNKQNCDNRTASSNTKYHIELSDDLLTVSSVLLTPPSEDDGQDRFQGSHLNPHHNKTNTLQHPLSSYSSDYNTDDKKSGTDDCHVSTADESGSCDEKDSVSSLPKLRSPDRFFRESLLYRLQECHNGAGSSNSSSLDSSPEFSPYARYRKYSIESESLSGLATPDNEMFTSIYEVGRSTEDQFYHLEEEVGDIEEEFASLTNKLNELKNIALQSDSSSIDYSPSHPLAKKAVEMVDKTRNRLSRSRSVSVSSTDSSPACNGSLDVPDLSWDSEGLHGDNSNKNTPSSRRCSEPGNSLRNKFHSKLFSKDTNNGISFESPMESDIEKDGTLDNISTDECFEINLSDWPRDDSSDSPSHSKLNFSSSAKDSSQMDGSSSSAKESSQLNSKSSIKMSSEASSSSCYESARETSQGQKSNGIKEENDCDSKQEANNNGIVQICDRVYITKYVDREWKGQTDRANTIRKAYQEIPKVTGCHHLCRVRGDNYCGLRGTLFQCLCHAIDISKRWSDINNITDKLTRRYKERSSGLNQWTFAGRLSCQEGQRLSMMSHCLSLLFSKFEEAKSFESQSDRELWTINLLNSDPTCDLHLMEGLKLLMLLNMLDLKDKQDRDEDIPIFVWLLFARDTSESPIMFVKNHLNNLGNNAGIEQIEMYLLGHTLSVRIQVLRLSQFGQEDFIAYYPDDADTSSQSYALHLLLAGDKFSILCFWNKHRIRNHVSLKVINNRVLRSPNVFVQIWHTESQSNKTT</sequence>
<feature type="compositionally biased region" description="Polar residues" evidence="4">
    <location>
        <begin position="151"/>
        <end position="178"/>
    </location>
</feature>
<evidence type="ECO:0000313" key="6">
    <source>
        <dbReference type="EMBL" id="CAG2239059.1"/>
    </source>
</evidence>
<feature type="compositionally biased region" description="Basic and acidic residues" evidence="4">
    <location>
        <begin position="734"/>
        <end position="744"/>
    </location>
</feature>
<dbReference type="PRINTS" id="PR02055">
    <property type="entry name" value="PROTEINF105"/>
</dbReference>
<name>A0A8S3U978_MYTED</name>
<organism evidence="6 7">
    <name type="scientific">Mytilus edulis</name>
    <name type="common">Blue mussel</name>
    <dbReference type="NCBI Taxonomy" id="6550"/>
    <lineage>
        <taxon>Eukaryota</taxon>
        <taxon>Metazoa</taxon>
        <taxon>Spiralia</taxon>
        <taxon>Lophotrochozoa</taxon>
        <taxon>Mollusca</taxon>
        <taxon>Bivalvia</taxon>
        <taxon>Autobranchia</taxon>
        <taxon>Pteriomorphia</taxon>
        <taxon>Mytilida</taxon>
        <taxon>Mytiloidea</taxon>
        <taxon>Mytilidae</taxon>
        <taxon>Mytilinae</taxon>
        <taxon>Mytilus</taxon>
    </lineage>
</organism>
<evidence type="ECO:0000313" key="7">
    <source>
        <dbReference type="Proteomes" id="UP000683360"/>
    </source>
</evidence>
<keyword evidence="5" id="KW-0472">Membrane</keyword>
<feature type="region of interest" description="Disordered" evidence="4">
    <location>
        <begin position="143"/>
        <end position="178"/>
    </location>
</feature>
<comment type="similarity">
    <text evidence="2">Belongs to the peptidase C65 family. Otulin subfamily.</text>
</comment>
<feature type="region of interest" description="Disordered" evidence="4">
    <location>
        <begin position="556"/>
        <end position="648"/>
    </location>
</feature>
<dbReference type="InterPro" id="IPR023235">
    <property type="entry name" value="FAM105"/>
</dbReference>
<feature type="compositionally biased region" description="Low complexity" evidence="4">
    <location>
        <begin position="670"/>
        <end position="727"/>
    </location>
</feature>
<feature type="compositionally biased region" description="Basic and acidic residues" evidence="4">
    <location>
        <begin position="390"/>
        <end position="401"/>
    </location>
</feature>
<comment type="subcellular location">
    <subcellularLocation>
        <location evidence="1">Cytoplasm</location>
    </subcellularLocation>
</comment>
<dbReference type="GO" id="GO:0004843">
    <property type="term" value="F:cysteine-type deubiquitinase activity"/>
    <property type="evidence" value="ECO:0007669"/>
    <property type="project" value="UniProtKB-EC"/>
</dbReference>
<proteinExistence type="inferred from homology"/>
<dbReference type="PANTHER" id="PTHR33662">
    <property type="entry name" value="OTU DEUBIQUITINASE WITH LINEAR LINKAGE-SPECIFICITY A-RELATED"/>
    <property type="match status" value="1"/>
</dbReference>
<feature type="region of interest" description="Disordered" evidence="4">
    <location>
        <begin position="660"/>
        <end position="744"/>
    </location>
</feature>
<gene>
    <name evidence="6" type="ORF">MEDL_51419</name>
</gene>
<evidence type="ECO:0000256" key="2">
    <source>
        <dbReference type="ARBA" id="ARBA00010267"/>
    </source>
</evidence>
<feature type="compositionally biased region" description="Basic residues" evidence="4">
    <location>
        <begin position="209"/>
        <end position="219"/>
    </location>
</feature>
<protein>
    <submittedName>
        <fullName evidence="6">OTULIN</fullName>
        <ecNumber evidence="6">3.4.19.12</ecNumber>
    </submittedName>
</protein>
<dbReference type="Proteomes" id="UP000683360">
    <property type="component" value="Unassembled WGS sequence"/>
</dbReference>
<feature type="compositionally biased region" description="Polar residues" evidence="4">
    <location>
        <begin position="595"/>
        <end position="615"/>
    </location>
</feature>